<name>A0ABW2UKJ6_9RHOB</name>
<feature type="domain" description="AsmA" evidence="1">
    <location>
        <begin position="8"/>
        <end position="196"/>
    </location>
</feature>
<dbReference type="EMBL" id="JBHTFQ010000003">
    <property type="protein sequence ID" value="MFC7703964.1"/>
    <property type="molecule type" value="Genomic_DNA"/>
</dbReference>
<dbReference type="RefSeq" id="WP_377401320.1">
    <property type="nucleotide sequence ID" value="NZ_JBHTFQ010000003.1"/>
</dbReference>
<dbReference type="PANTHER" id="PTHR30441:SF4">
    <property type="entry name" value="PROTEIN ASMA"/>
    <property type="match status" value="1"/>
</dbReference>
<reference evidence="3" key="1">
    <citation type="journal article" date="2019" name="Int. J. Syst. Evol. Microbiol.">
        <title>The Global Catalogue of Microorganisms (GCM) 10K type strain sequencing project: providing services to taxonomists for standard genome sequencing and annotation.</title>
        <authorList>
            <consortium name="The Broad Institute Genomics Platform"/>
            <consortium name="The Broad Institute Genome Sequencing Center for Infectious Disease"/>
            <person name="Wu L."/>
            <person name="Ma J."/>
        </authorList>
    </citation>
    <scope>NUCLEOTIDE SEQUENCE [LARGE SCALE GENOMIC DNA]</scope>
    <source>
        <strain evidence="3">CGMCC 1.12750</strain>
    </source>
</reference>
<organism evidence="2 3">
    <name type="scientific">Plastorhodobacter daqingensis</name>
    <dbReference type="NCBI Taxonomy" id="1387281"/>
    <lineage>
        <taxon>Bacteria</taxon>
        <taxon>Pseudomonadati</taxon>
        <taxon>Pseudomonadota</taxon>
        <taxon>Alphaproteobacteria</taxon>
        <taxon>Rhodobacterales</taxon>
        <taxon>Paracoccaceae</taxon>
        <taxon>Plastorhodobacter</taxon>
    </lineage>
</organism>
<feature type="domain" description="AsmA" evidence="1">
    <location>
        <begin position="345"/>
        <end position="531"/>
    </location>
</feature>
<proteinExistence type="predicted"/>
<dbReference type="Pfam" id="PF05170">
    <property type="entry name" value="AsmA"/>
    <property type="match status" value="2"/>
</dbReference>
<dbReference type="InterPro" id="IPR052894">
    <property type="entry name" value="AsmA-related"/>
</dbReference>
<protein>
    <submittedName>
        <fullName evidence="2">AsmA family protein</fullName>
    </submittedName>
</protein>
<evidence type="ECO:0000313" key="3">
    <source>
        <dbReference type="Proteomes" id="UP001596516"/>
    </source>
</evidence>
<dbReference type="PANTHER" id="PTHR30441">
    <property type="entry name" value="DUF748 DOMAIN-CONTAINING PROTEIN"/>
    <property type="match status" value="1"/>
</dbReference>
<sequence>MRWLLRLVLTLVTAVILLAALAFLLPRDRIATAVSERLAAATGRTITIEGPLQPTIWPVIGLRSGTLRIGNADWASQRPMLQAGAIDIGLDLAALWRGDIVIRRLRLHDADIHLERDSTGRENWRLAPQPAAAAAIPATPVQPPARPITLDEAQLSGSRITFVDRASDTVLRADDLDLRLEMPGTDGPARLELSGRLEGQPLALRSEIADPAALIQGQASALALDMAFAGGRMTFRGRGGLDLAAEGQIDIDAPAPARLLSAFGQPDVALPAAAAGPMRLVGTLNRTRTGTLGLRDATVTLSANRFRLDAQLHPGADRPFLDATISAEALDFSSGPVAPAPGSAAGAAPAARGWSTTPIDIAPLAWLDADLRLSAQSLRLGELQAGPVQIRARLDAARAVLDLQEIQLLDGTLGGEFVINGRGALSVGGNLVASEIGMQPLLATLVGQDRLIAPLSGRLRFLGSGPSVAAIMASLSGEGAFALGQGAIVGLDLVGMLRRLDMSYVGEGSRTIFDRITGSFTIAEGVLRNDDLAFSAPLMQATGSGRIDLGPQQLDYRLVTTALAREDGSGGLRVPFLIDGPWADPRIRLDLEGIARGRAEEERRALEARAEAEARRRLEELGVEAREGEPLEDTARRALEEEARRLLENEVRRGLGRLLGGN</sequence>
<dbReference type="InterPro" id="IPR007844">
    <property type="entry name" value="AsmA"/>
</dbReference>
<keyword evidence="3" id="KW-1185">Reference proteome</keyword>
<accession>A0ABW2UKJ6</accession>
<gene>
    <name evidence="2" type="ORF">ACFQXB_07140</name>
</gene>
<comment type="caution">
    <text evidence="2">The sequence shown here is derived from an EMBL/GenBank/DDBJ whole genome shotgun (WGS) entry which is preliminary data.</text>
</comment>
<evidence type="ECO:0000313" key="2">
    <source>
        <dbReference type="EMBL" id="MFC7703964.1"/>
    </source>
</evidence>
<dbReference type="Proteomes" id="UP001596516">
    <property type="component" value="Unassembled WGS sequence"/>
</dbReference>
<evidence type="ECO:0000259" key="1">
    <source>
        <dbReference type="Pfam" id="PF05170"/>
    </source>
</evidence>